<keyword evidence="2" id="KW-1185">Reference proteome</keyword>
<name>A0A4S8MV79_DENBC</name>
<evidence type="ECO:0000313" key="1">
    <source>
        <dbReference type="EMBL" id="THV06609.1"/>
    </source>
</evidence>
<gene>
    <name evidence="1" type="ORF">K435DRAFT_484551</name>
</gene>
<dbReference type="EMBL" id="ML179042">
    <property type="protein sequence ID" value="THV06609.1"/>
    <property type="molecule type" value="Genomic_DNA"/>
</dbReference>
<protein>
    <submittedName>
        <fullName evidence="1">Uncharacterized protein</fullName>
    </submittedName>
</protein>
<organism evidence="1 2">
    <name type="scientific">Dendrothele bispora (strain CBS 962.96)</name>
    <dbReference type="NCBI Taxonomy" id="1314807"/>
    <lineage>
        <taxon>Eukaryota</taxon>
        <taxon>Fungi</taxon>
        <taxon>Dikarya</taxon>
        <taxon>Basidiomycota</taxon>
        <taxon>Agaricomycotina</taxon>
        <taxon>Agaricomycetes</taxon>
        <taxon>Agaricomycetidae</taxon>
        <taxon>Agaricales</taxon>
        <taxon>Agaricales incertae sedis</taxon>
        <taxon>Dendrothele</taxon>
    </lineage>
</organism>
<reference evidence="1 2" key="1">
    <citation type="journal article" date="2019" name="Nat. Ecol. Evol.">
        <title>Megaphylogeny resolves global patterns of mushroom evolution.</title>
        <authorList>
            <person name="Varga T."/>
            <person name="Krizsan K."/>
            <person name="Foldi C."/>
            <person name="Dima B."/>
            <person name="Sanchez-Garcia M."/>
            <person name="Sanchez-Ramirez S."/>
            <person name="Szollosi G.J."/>
            <person name="Szarkandi J.G."/>
            <person name="Papp V."/>
            <person name="Albert L."/>
            <person name="Andreopoulos W."/>
            <person name="Angelini C."/>
            <person name="Antonin V."/>
            <person name="Barry K.W."/>
            <person name="Bougher N.L."/>
            <person name="Buchanan P."/>
            <person name="Buyck B."/>
            <person name="Bense V."/>
            <person name="Catcheside P."/>
            <person name="Chovatia M."/>
            <person name="Cooper J."/>
            <person name="Damon W."/>
            <person name="Desjardin D."/>
            <person name="Finy P."/>
            <person name="Geml J."/>
            <person name="Haridas S."/>
            <person name="Hughes K."/>
            <person name="Justo A."/>
            <person name="Karasinski D."/>
            <person name="Kautmanova I."/>
            <person name="Kiss B."/>
            <person name="Kocsube S."/>
            <person name="Kotiranta H."/>
            <person name="LaButti K.M."/>
            <person name="Lechner B.E."/>
            <person name="Liimatainen K."/>
            <person name="Lipzen A."/>
            <person name="Lukacs Z."/>
            <person name="Mihaltcheva S."/>
            <person name="Morgado L.N."/>
            <person name="Niskanen T."/>
            <person name="Noordeloos M.E."/>
            <person name="Ohm R.A."/>
            <person name="Ortiz-Santana B."/>
            <person name="Ovrebo C."/>
            <person name="Racz N."/>
            <person name="Riley R."/>
            <person name="Savchenko A."/>
            <person name="Shiryaev A."/>
            <person name="Soop K."/>
            <person name="Spirin V."/>
            <person name="Szebenyi C."/>
            <person name="Tomsovsky M."/>
            <person name="Tulloss R.E."/>
            <person name="Uehling J."/>
            <person name="Grigoriev I.V."/>
            <person name="Vagvolgyi C."/>
            <person name="Papp T."/>
            <person name="Martin F.M."/>
            <person name="Miettinen O."/>
            <person name="Hibbett D.S."/>
            <person name="Nagy L.G."/>
        </authorList>
    </citation>
    <scope>NUCLEOTIDE SEQUENCE [LARGE SCALE GENOMIC DNA]</scope>
    <source>
        <strain evidence="1 2">CBS 962.96</strain>
    </source>
</reference>
<dbReference type="Proteomes" id="UP000297245">
    <property type="component" value="Unassembled WGS sequence"/>
</dbReference>
<sequence>MSPSRCGCAVYEMSRAYDLFQQRFLRRMRKMWWVILVVSANDLPYYPFRSEVLYTIIIMVLIPIERTQQFALYIIEVS</sequence>
<dbReference type="AlphaFoldDB" id="A0A4S8MV79"/>
<evidence type="ECO:0000313" key="2">
    <source>
        <dbReference type="Proteomes" id="UP000297245"/>
    </source>
</evidence>
<proteinExistence type="predicted"/>
<accession>A0A4S8MV79</accession>